<proteinExistence type="predicted"/>
<dbReference type="PANTHER" id="PTHR38137:SF2">
    <property type="entry name" value="PRC-BARREL DOMAIN-CONTAINING PROTEIN"/>
    <property type="match status" value="1"/>
</dbReference>
<protein>
    <recommendedName>
        <fullName evidence="1">PRC-barrel domain-containing protein</fullName>
    </recommendedName>
</protein>
<dbReference type="AlphaFoldDB" id="A0A401HR70"/>
<dbReference type="EMBL" id="BFAX01000004">
    <property type="protein sequence ID" value="GBF36690.1"/>
    <property type="molecule type" value="Genomic_DNA"/>
</dbReference>
<keyword evidence="3" id="KW-1185">Reference proteome</keyword>
<dbReference type="InterPro" id="IPR011033">
    <property type="entry name" value="PRC_barrel-like_sf"/>
</dbReference>
<feature type="domain" description="PRC-barrel" evidence="1">
    <location>
        <begin position="4"/>
        <end position="78"/>
    </location>
</feature>
<evidence type="ECO:0000313" key="3">
    <source>
        <dbReference type="Proteomes" id="UP000290527"/>
    </source>
</evidence>
<reference evidence="2 3" key="1">
    <citation type="journal article" date="2019" name="Int. J. Syst. Evol. Microbiol.">
        <title>Methanofervidicoccus abyssi gen. nov., sp. nov., a hydrogenotrophic methanogen, isolated from a hydrothermal vent chimney in the Mid-Cayman Spreading Center, the Caribbean Sea.</title>
        <authorList>
            <person name="Sakai S."/>
            <person name="Takaki Y."/>
            <person name="Miyazaki M."/>
            <person name="Ogawara M."/>
            <person name="Yanagawa K."/>
            <person name="Miyazaki J."/>
            <person name="Takai K."/>
        </authorList>
    </citation>
    <scope>NUCLEOTIDE SEQUENCE [LARGE SCALE GENOMIC DNA]</scope>
    <source>
        <strain evidence="2 3">HHB</strain>
    </source>
</reference>
<dbReference type="InterPro" id="IPR027275">
    <property type="entry name" value="PRC-brl_dom"/>
</dbReference>
<dbReference type="Proteomes" id="UP000290527">
    <property type="component" value="Unassembled WGS sequence"/>
</dbReference>
<dbReference type="Gene3D" id="2.30.30.240">
    <property type="entry name" value="PRC-barrel domain"/>
    <property type="match status" value="1"/>
</dbReference>
<accession>A0A401HR70</accession>
<gene>
    <name evidence="2" type="ORF">MHHB_P0920</name>
</gene>
<dbReference type="OrthoDB" id="85079at2157"/>
<organism evidence="2 3">
    <name type="scientific">Methanofervidicoccus abyssi</name>
    <dbReference type="NCBI Taxonomy" id="2082189"/>
    <lineage>
        <taxon>Archaea</taxon>
        <taxon>Methanobacteriati</taxon>
        <taxon>Methanobacteriota</taxon>
        <taxon>Methanomada group</taxon>
        <taxon>Methanococci</taxon>
        <taxon>Methanococcales</taxon>
        <taxon>Methanofervidicoccus</taxon>
    </lineage>
</organism>
<dbReference type="RefSeq" id="WP_131007531.1">
    <property type="nucleotide sequence ID" value="NZ_BFAX01000004.1"/>
</dbReference>
<evidence type="ECO:0000313" key="2">
    <source>
        <dbReference type="EMBL" id="GBF36690.1"/>
    </source>
</evidence>
<dbReference type="SUPFAM" id="SSF50346">
    <property type="entry name" value="PRC-barrel domain"/>
    <property type="match status" value="1"/>
</dbReference>
<evidence type="ECO:0000259" key="1">
    <source>
        <dbReference type="Pfam" id="PF05239"/>
    </source>
</evidence>
<comment type="caution">
    <text evidence="2">The sequence shown here is derived from an EMBL/GenBank/DDBJ whole genome shotgun (WGS) entry which is preliminary data.</text>
</comment>
<dbReference type="Pfam" id="PF05239">
    <property type="entry name" value="PRC"/>
    <property type="match status" value="1"/>
</dbReference>
<dbReference type="PANTHER" id="PTHR38137">
    <property type="entry name" value="PRC-BARREL DOMAIN PROTEIN"/>
    <property type="match status" value="1"/>
</dbReference>
<sequence>MAKIPFRELCGKSIIGNMGGIIGKVTDVVFDENTGKVISLDIEPSENSPIPSSDEYYKLIPFKIVLGIKDVVVIDESKINSIKIISKEEE</sequence>
<name>A0A401HR70_9EURY</name>